<gene>
    <name evidence="1" type="ORF">DPC56_05110</name>
</gene>
<organism evidence="1 2">
    <name type="scientific">Methanothermobacter tenebrarum</name>
    <dbReference type="NCBI Taxonomy" id="680118"/>
    <lineage>
        <taxon>Archaea</taxon>
        <taxon>Methanobacteriati</taxon>
        <taxon>Methanobacteriota</taxon>
        <taxon>Methanomada group</taxon>
        <taxon>Methanobacteria</taxon>
        <taxon>Methanobacteriales</taxon>
        <taxon>Methanobacteriaceae</taxon>
        <taxon>Methanothermobacter</taxon>
    </lineage>
</organism>
<sequence>MMIEKEAEKILEEFSKALEKVPELEETHYIVDNLNRTRADKKQKHDPKRILRNAPVDEEGNIIVERGEWTQ</sequence>
<dbReference type="EMBL" id="QLOE01000005">
    <property type="protein sequence ID" value="RAO79020.1"/>
    <property type="molecule type" value="Genomic_DNA"/>
</dbReference>
<proteinExistence type="predicted"/>
<dbReference type="GO" id="GO:0006450">
    <property type="term" value="P:regulation of translational fidelity"/>
    <property type="evidence" value="ECO:0007669"/>
    <property type="project" value="InterPro"/>
</dbReference>
<dbReference type="InterPro" id="IPR010120">
    <property type="entry name" value="Glu-ADT_subunit_C_archaea"/>
</dbReference>
<protein>
    <submittedName>
        <fullName evidence="1">Asp-tRNA(Asn) amidotransferase subunit GatC</fullName>
    </submittedName>
</protein>
<dbReference type="GO" id="GO:0016740">
    <property type="term" value="F:transferase activity"/>
    <property type="evidence" value="ECO:0007669"/>
    <property type="project" value="UniProtKB-KW"/>
</dbReference>
<name>A0A328PBG2_9EURY</name>
<evidence type="ECO:0000313" key="2">
    <source>
        <dbReference type="Proteomes" id="UP000249782"/>
    </source>
</evidence>
<dbReference type="Proteomes" id="UP000249782">
    <property type="component" value="Unassembled WGS sequence"/>
</dbReference>
<keyword evidence="2" id="KW-1185">Reference proteome</keyword>
<reference evidence="1 2" key="1">
    <citation type="submission" date="2018-06" db="EMBL/GenBank/DDBJ databases">
        <title>Draft genome sequence of hyperthermophilic methanogen Methanothermobacter tenebrarum sp. MCM-B 1447.</title>
        <authorList>
            <person name="Pore S.D."/>
            <person name="Dagar S."/>
            <person name="Dhakephalkar P.K."/>
        </authorList>
    </citation>
    <scope>NUCLEOTIDE SEQUENCE [LARGE SCALE GENOMIC DNA]</scope>
    <source>
        <strain evidence="1 2">MCM B 1447</strain>
    </source>
</reference>
<dbReference type="AlphaFoldDB" id="A0A328PBG2"/>
<dbReference type="RefSeq" id="WP_112093997.1">
    <property type="nucleotide sequence ID" value="NZ_QLOE01000005.1"/>
</dbReference>
<dbReference type="NCBIfam" id="NF000681">
    <property type="entry name" value="PRK00034.3-1"/>
    <property type="match status" value="1"/>
</dbReference>
<dbReference type="OrthoDB" id="69552at2157"/>
<evidence type="ECO:0000313" key="1">
    <source>
        <dbReference type="EMBL" id="RAO79020.1"/>
    </source>
</evidence>
<comment type="caution">
    <text evidence="1">The sequence shown here is derived from an EMBL/GenBank/DDBJ whole genome shotgun (WGS) entry which is preliminary data.</text>
</comment>
<dbReference type="NCBIfam" id="TIGR01827">
    <property type="entry name" value="gatC_rel"/>
    <property type="match status" value="1"/>
</dbReference>
<accession>A0A328PBG2</accession>
<keyword evidence="1" id="KW-0808">Transferase</keyword>